<name>A0ABP1FNL4_9CHLO</name>
<evidence type="ECO:0000259" key="2">
    <source>
        <dbReference type="PROSITE" id="PS51340"/>
    </source>
</evidence>
<gene>
    <name evidence="3" type="primary">g3775</name>
    <name evidence="3" type="ORF">VP750_LOCUS3219</name>
</gene>
<protein>
    <submittedName>
        <fullName evidence="3">G3775 protein</fullName>
    </submittedName>
</protein>
<reference evidence="3 4" key="1">
    <citation type="submission" date="2024-06" db="EMBL/GenBank/DDBJ databases">
        <authorList>
            <person name="Kraege A."/>
            <person name="Thomma B."/>
        </authorList>
    </citation>
    <scope>NUCLEOTIDE SEQUENCE [LARGE SCALE GENOMIC DNA]</scope>
</reference>
<keyword evidence="4" id="KW-1185">Reference proteome</keyword>
<accession>A0ABP1FNL4</accession>
<evidence type="ECO:0000256" key="1">
    <source>
        <dbReference type="SAM" id="MobiDB-lite"/>
    </source>
</evidence>
<feature type="compositionally biased region" description="Polar residues" evidence="1">
    <location>
        <begin position="120"/>
        <end position="134"/>
    </location>
</feature>
<dbReference type="Proteomes" id="UP001497392">
    <property type="component" value="Unassembled WGS sequence"/>
</dbReference>
<evidence type="ECO:0000313" key="4">
    <source>
        <dbReference type="Proteomes" id="UP001497392"/>
    </source>
</evidence>
<evidence type="ECO:0000313" key="3">
    <source>
        <dbReference type="EMBL" id="CAL5221560.1"/>
    </source>
</evidence>
<feature type="region of interest" description="Disordered" evidence="1">
    <location>
        <begin position="1"/>
        <end position="56"/>
    </location>
</feature>
<feature type="compositionally biased region" description="Basic and acidic residues" evidence="1">
    <location>
        <begin position="20"/>
        <end position="48"/>
    </location>
</feature>
<feature type="domain" description="MOSC" evidence="2">
    <location>
        <begin position="207"/>
        <end position="286"/>
    </location>
</feature>
<feature type="compositionally biased region" description="Low complexity" evidence="1">
    <location>
        <begin position="84"/>
        <end position="101"/>
    </location>
</feature>
<sequence length="286" mass="30312">MHSGCPHPDADPQDSPVWTSEERSHAGEAAERAKEGLSEGRERAKYTAEEEAAQRAAEMGALLWSRQGLVAASCAPESSQAPVSRSGSAAEARPSSSSSARGGHGVGSLDVKSVRDPGQHQHSAASLGSASQHSKPSRASIDAYSLLPQPQSPHTTLRQNVTIPAQRQIQVCSSHVCGLQVGTQEVQEAASEWSTQELGLECWLMQQQAGSRQGVDREQLAAGSRRIGFANEGQFLATSAASLQDVNKRVQGAAAAKKQEPVQVSPERFRPNLVFGGATQPYVEDT</sequence>
<proteinExistence type="predicted"/>
<organism evidence="3 4">
    <name type="scientific">Coccomyxa viridis</name>
    <dbReference type="NCBI Taxonomy" id="1274662"/>
    <lineage>
        <taxon>Eukaryota</taxon>
        <taxon>Viridiplantae</taxon>
        <taxon>Chlorophyta</taxon>
        <taxon>core chlorophytes</taxon>
        <taxon>Trebouxiophyceae</taxon>
        <taxon>Trebouxiophyceae incertae sedis</taxon>
        <taxon>Coccomyxaceae</taxon>
        <taxon>Coccomyxa</taxon>
    </lineage>
</organism>
<dbReference type="PROSITE" id="PS51340">
    <property type="entry name" value="MOSC"/>
    <property type="match status" value="1"/>
</dbReference>
<dbReference type="Pfam" id="PF03473">
    <property type="entry name" value="MOSC"/>
    <property type="match status" value="1"/>
</dbReference>
<dbReference type="EMBL" id="CAXHTA020000005">
    <property type="protein sequence ID" value="CAL5221560.1"/>
    <property type="molecule type" value="Genomic_DNA"/>
</dbReference>
<feature type="region of interest" description="Disordered" evidence="1">
    <location>
        <begin position="73"/>
        <end position="140"/>
    </location>
</feature>
<comment type="caution">
    <text evidence="3">The sequence shown here is derived from an EMBL/GenBank/DDBJ whole genome shotgun (WGS) entry which is preliminary data.</text>
</comment>
<dbReference type="InterPro" id="IPR005302">
    <property type="entry name" value="MoCF_Sase_C"/>
</dbReference>